<dbReference type="Proteomes" id="UP000091820">
    <property type="component" value="Unassembled WGS sequence"/>
</dbReference>
<proteinExistence type="predicted"/>
<dbReference type="EnsemblMetazoa" id="GBRI031944-RA">
    <property type="protein sequence ID" value="GBRI031944-PA"/>
    <property type="gene ID" value="GBRI031944"/>
</dbReference>
<reference evidence="2" key="2">
    <citation type="submission" date="2020-05" db="UniProtKB">
        <authorList>
            <consortium name="EnsemblMetazoa"/>
        </authorList>
    </citation>
    <scope>IDENTIFICATION</scope>
    <source>
        <strain evidence="2">IAEA</strain>
    </source>
</reference>
<dbReference type="AlphaFoldDB" id="A0A1A9WU02"/>
<keyword evidence="1" id="KW-1133">Transmembrane helix</keyword>
<protein>
    <submittedName>
        <fullName evidence="2">Uncharacterized protein</fullName>
    </submittedName>
</protein>
<name>A0A1A9WU02_9MUSC</name>
<feature type="transmembrane region" description="Helical" evidence="1">
    <location>
        <begin position="62"/>
        <end position="84"/>
    </location>
</feature>
<evidence type="ECO:0000256" key="1">
    <source>
        <dbReference type="SAM" id="Phobius"/>
    </source>
</evidence>
<dbReference type="VEuPathDB" id="VectorBase:GBRI031944"/>
<evidence type="ECO:0000313" key="2">
    <source>
        <dbReference type="EnsemblMetazoa" id="GBRI031944-PA"/>
    </source>
</evidence>
<evidence type="ECO:0000313" key="3">
    <source>
        <dbReference type="Proteomes" id="UP000091820"/>
    </source>
</evidence>
<keyword evidence="3" id="KW-1185">Reference proteome</keyword>
<organism evidence="2 3">
    <name type="scientific">Glossina brevipalpis</name>
    <dbReference type="NCBI Taxonomy" id="37001"/>
    <lineage>
        <taxon>Eukaryota</taxon>
        <taxon>Metazoa</taxon>
        <taxon>Ecdysozoa</taxon>
        <taxon>Arthropoda</taxon>
        <taxon>Hexapoda</taxon>
        <taxon>Insecta</taxon>
        <taxon>Pterygota</taxon>
        <taxon>Neoptera</taxon>
        <taxon>Endopterygota</taxon>
        <taxon>Diptera</taxon>
        <taxon>Brachycera</taxon>
        <taxon>Muscomorpha</taxon>
        <taxon>Hippoboscoidea</taxon>
        <taxon>Glossinidae</taxon>
        <taxon>Glossina</taxon>
    </lineage>
</organism>
<accession>A0A1A9WU02</accession>
<keyword evidence="1" id="KW-0472">Membrane</keyword>
<sequence>MFGNIQDHVYNREILVEVDQIHNIVNINIRAKSMLEIKIAASEISFSWRPLRTSLKISSAKAVGNVIFVALQAILSFTTLSVAYTKNKVQEHFQNPANYYVAVNDIKSTISCVSIHIVTSFELNQNTLQSLWKYQINCEIAKRAGWPAMKI</sequence>
<keyword evidence="1" id="KW-0812">Transmembrane</keyword>
<reference evidence="3" key="1">
    <citation type="submission" date="2014-03" db="EMBL/GenBank/DDBJ databases">
        <authorList>
            <person name="Aksoy S."/>
            <person name="Warren W."/>
            <person name="Wilson R.K."/>
        </authorList>
    </citation>
    <scope>NUCLEOTIDE SEQUENCE [LARGE SCALE GENOMIC DNA]</scope>
    <source>
        <strain evidence="3">IAEA</strain>
    </source>
</reference>